<feature type="binding site" evidence="4">
    <location>
        <position position="159"/>
    </location>
    <ligand>
        <name>molybdate</name>
        <dbReference type="ChEBI" id="CHEBI:36264"/>
    </ligand>
</feature>
<feature type="binding site" evidence="4">
    <location>
        <position position="57"/>
    </location>
    <ligand>
        <name>molybdate</name>
        <dbReference type="ChEBI" id="CHEBI:36264"/>
    </ligand>
</feature>
<reference evidence="6 7" key="1">
    <citation type="submission" date="2018-01" db="EMBL/GenBank/DDBJ databases">
        <title>Lactibacter flavus gen. nov., sp. nov., a novel bacterium of the family Propionibacteriaceae isolated from raw milk and dairy products.</title>
        <authorList>
            <person name="Wenning M."/>
            <person name="Breitenwieser F."/>
            <person name="Huptas C."/>
            <person name="von Neubeck M."/>
            <person name="Busse H.-J."/>
            <person name="Scherer S."/>
        </authorList>
    </citation>
    <scope>NUCLEOTIDE SEQUENCE [LARGE SCALE GENOMIC DNA]</scope>
    <source>
        <strain evidence="6 7">VG341</strain>
    </source>
</reference>
<keyword evidence="2 4" id="KW-0479">Metal-binding</keyword>
<dbReference type="NCBIfam" id="TIGR01256">
    <property type="entry name" value="modA"/>
    <property type="match status" value="1"/>
</dbReference>
<evidence type="ECO:0000256" key="4">
    <source>
        <dbReference type="PIRSR" id="PIRSR004846-1"/>
    </source>
</evidence>
<dbReference type="GO" id="GO:0030973">
    <property type="term" value="F:molybdate ion binding"/>
    <property type="evidence" value="ECO:0007669"/>
    <property type="project" value="TreeGrafter"/>
</dbReference>
<feature type="binding site" evidence="4">
    <location>
        <position position="177"/>
    </location>
    <ligand>
        <name>molybdate</name>
        <dbReference type="ChEBI" id="CHEBI:36264"/>
    </ligand>
</feature>
<feature type="chain" id="PRO_5039225616" evidence="5">
    <location>
        <begin position="18"/>
        <end position="241"/>
    </location>
</feature>
<dbReference type="PROSITE" id="PS51257">
    <property type="entry name" value="PROKAR_LIPOPROTEIN"/>
    <property type="match status" value="1"/>
</dbReference>
<accession>A0A4V1Q7J8</accession>
<dbReference type="OrthoDB" id="9785015at2"/>
<keyword evidence="7" id="KW-1185">Reference proteome</keyword>
<dbReference type="InterPro" id="IPR050682">
    <property type="entry name" value="ModA/WtpA"/>
</dbReference>
<evidence type="ECO:0000256" key="2">
    <source>
        <dbReference type="ARBA" id="ARBA00022723"/>
    </source>
</evidence>
<dbReference type="SUPFAM" id="SSF53850">
    <property type="entry name" value="Periplasmic binding protein-like II"/>
    <property type="match status" value="1"/>
</dbReference>
<feature type="binding site" evidence="4">
    <location>
        <position position="39"/>
    </location>
    <ligand>
        <name>molybdate</name>
        <dbReference type="ChEBI" id="CHEBI:36264"/>
    </ligand>
</feature>
<sequence>MKRLAALAAVALLTACAQPSTPSPTATPPARPVVFAAASLSTVFPTIAPAQYSFDGSSGLVDQLKGGARADVFASADKKNMDKAVEAGLIDGTPTMFATNALVLITPADNPAHVTGFDASLTGTKLVVCAAEVPCGAAATKAAQANGLSLRPVSEETKVTDVLGKVSSGEADAGLVYATDAATAGAKVTVFEIASAKTDPNTYWIGVVAGAPNKAGAASFIATVMGEGQATLKAAGFGPPK</sequence>
<dbReference type="Gene3D" id="3.40.190.10">
    <property type="entry name" value="Periplasmic binding protein-like II"/>
    <property type="match status" value="2"/>
</dbReference>
<evidence type="ECO:0000256" key="1">
    <source>
        <dbReference type="ARBA" id="ARBA00009175"/>
    </source>
</evidence>
<feature type="signal peptide" evidence="5">
    <location>
        <begin position="1"/>
        <end position="17"/>
    </location>
</feature>
<dbReference type="GO" id="GO:0015689">
    <property type="term" value="P:molybdate ion transport"/>
    <property type="evidence" value="ECO:0007669"/>
    <property type="project" value="InterPro"/>
</dbReference>
<evidence type="ECO:0000313" key="6">
    <source>
        <dbReference type="EMBL" id="RXW32838.1"/>
    </source>
</evidence>
<dbReference type="PANTHER" id="PTHR30632:SF0">
    <property type="entry name" value="SULFATE-BINDING PROTEIN"/>
    <property type="match status" value="1"/>
</dbReference>
<keyword evidence="3 5" id="KW-0732">Signal</keyword>
<evidence type="ECO:0000256" key="3">
    <source>
        <dbReference type="ARBA" id="ARBA00022729"/>
    </source>
</evidence>
<dbReference type="Pfam" id="PF13531">
    <property type="entry name" value="SBP_bac_11"/>
    <property type="match status" value="1"/>
</dbReference>
<gene>
    <name evidence="6" type="primary">modA</name>
    <name evidence="6" type="ORF">C1706_02825</name>
</gene>
<keyword evidence="4" id="KW-0500">Molybdenum</keyword>
<comment type="similarity">
    <text evidence="1">Belongs to the bacterial solute-binding protein ModA family.</text>
</comment>
<proteinExistence type="inferred from homology"/>
<dbReference type="InterPro" id="IPR005950">
    <property type="entry name" value="ModA"/>
</dbReference>
<dbReference type="PIRSF" id="PIRSF004846">
    <property type="entry name" value="ModA"/>
    <property type="match status" value="1"/>
</dbReference>
<organism evidence="6 7">
    <name type="scientific">Propioniciclava flava</name>
    <dbReference type="NCBI Taxonomy" id="2072026"/>
    <lineage>
        <taxon>Bacteria</taxon>
        <taxon>Bacillati</taxon>
        <taxon>Actinomycetota</taxon>
        <taxon>Actinomycetes</taxon>
        <taxon>Propionibacteriales</taxon>
        <taxon>Propionibacteriaceae</taxon>
        <taxon>Propioniciclava</taxon>
    </lineage>
</organism>
<dbReference type="Proteomes" id="UP000290624">
    <property type="component" value="Unassembled WGS sequence"/>
</dbReference>
<name>A0A4V1Q7J8_9ACTN</name>
<evidence type="ECO:0000256" key="5">
    <source>
        <dbReference type="SAM" id="SignalP"/>
    </source>
</evidence>
<evidence type="ECO:0000313" key="7">
    <source>
        <dbReference type="Proteomes" id="UP000290624"/>
    </source>
</evidence>
<dbReference type="EMBL" id="PPCV01000002">
    <property type="protein sequence ID" value="RXW32838.1"/>
    <property type="molecule type" value="Genomic_DNA"/>
</dbReference>
<dbReference type="RefSeq" id="WP_129457705.1">
    <property type="nucleotide sequence ID" value="NZ_PPCV01000002.1"/>
</dbReference>
<comment type="caution">
    <text evidence="6">The sequence shown here is derived from an EMBL/GenBank/DDBJ whole genome shotgun (WGS) entry which is preliminary data.</text>
</comment>
<dbReference type="AlphaFoldDB" id="A0A4V1Q7J8"/>
<dbReference type="PANTHER" id="PTHR30632">
    <property type="entry name" value="MOLYBDATE-BINDING PERIPLASMIC PROTEIN"/>
    <property type="match status" value="1"/>
</dbReference>
<dbReference type="GO" id="GO:0046872">
    <property type="term" value="F:metal ion binding"/>
    <property type="evidence" value="ECO:0007669"/>
    <property type="project" value="UniProtKB-KW"/>
</dbReference>
<protein>
    <submittedName>
        <fullName evidence="6">Molybdate ABC transporter substrate-binding protein</fullName>
    </submittedName>
</protein>